<keyword evidence="3" id="KW-1185">Reference proteome</keyword>
<dbReference type="AlphaFoldDB" id="A0A9N9Y3D0"/>
<name>A0A9N9Y3D0_9HYPO</name>
<dbReference type="PANTHER" id="PTHR38166">
    <property type="entry name" value="C2H2-TYPE DOMAIN-CONTAINING PROTEIN-RELATED"/>
    <property type="match status" value="1"/>
</dbReference>
<dbReference type="PANTHER" id="PTHR38166:SF1">
    <property type="entry name" value="C2H2-TYPE DOMAIN-CONTAINING PROTEIN"/>
    <property type="match status" value="1"/>
</dbReference>
<dbReference type="EMBL" id="CABFNO020001517">
    <property type="protein sequence ID" value="CAG9993204.1"/>
    <property type="molecule type" value="Genomic_DNA"/>
</dbReference>
<evidence type="ECO:0000313" key="2">
    <source>
        <dbReference type="EMBL" id="CAG9993204.1"/>
    </source>
</evidence>
<gene>
    <name evidence="2" type="ORF">CBYS24578_00017016</name>
</gene>
<accession>A0A9N9Y3D0</accession>
<comment type="caution">
    <text evidence="2">The sequence shown here is derived from an EMBL/GenBank/DDBJ whole genome shotgun (WGS) entry which is preliminary data.</text>
</comment>
<feature type="region of interest" description="Disordered" evidence="1">
    <location>
        <begin position="1"/>
        <end position="35"/>
    </location>
</feature>
<proteinExistence type="predicted"/>
<sequence>MPKRGVPISTPTHLGSVPKRNRPSARTERGLSLGTPSDDVEITEIFACPFFRRDPVQHIDCLGRKLKRISDVKQHINRRHLNDIVQCPNCNLTFGSSIDLDEHINLSCCSSATPYTIQQSIPEQLRARAPPGTPIEDVYSALCGILFGKQETPVQPYLGPILLESTALLWSFWQSEKASLIQTVVNQSASSTAGDMSAVVLTIVDQLRMSFEQHVKALPVGGLPSTPASATLSNIQEEILQADSLPMQLFGSFQTSDVSFGAQLPTSEGSHNSISVLAFEGAAMSMSDGTGNFSNTIGSNNDAHDLSFLRQDEHHSSAEVLFGTEASLSTNLDIGFIFM</sequence>
<evidence type="ECO:0000256" key="1">
    <source>
        <dbReference type="SAM" id="MobiDB-lite"/>
    </source>
</evidence>
<dbReference type="OrthoDB" id="3521097at2759"/>
<evidence type="ECO:0008006" key="4">
    <source>
        <dbReference type="Google" id="ProtNLM"/>
    </source>
</evidence>
<protein>
    <recommendedName>
        <fullName evidence="4">C2H2-type domain-containing protein</fullName>
    </recommendedName>
</protein>
<dbReference type="Proteomes" id="UP000754883">
    <property type="component" value="Unassembled WGS sequence"/>
</dbReference>
<reference evidence="2 3" key="2">
    <citation type="submission" date="2021-10" db="EMBL/GenBank/DDBJ databases">
        <authorList>
            <person name="Piombo E."/>
        </authorList>
    </citation>
    <scope>NUCLEOTIDE SEQUENCE [LARGE SCALE GENOMIC DNA]</scope>
</reference>
<reference evidence="3" key="1">
    <citation type="submission" date="2019-06" db="EMBL/GenBank/DDBJ databases">
        <authorList>
            <person name="Broberg M."/>
        </authorList>
    </citation>
    <scope>NUCLEOTIDE SEQUENCE [LARGE SCALE GENOMIC DNA]</scope>
</reference>
<organism evidence="2 3">
    <name type="scientific">Clonostachys byssicola</name>
    <dbReference type="NCBI Taxonomy" id="160290"/>
    <lineage>
        <taxon>Eukaryota</taxon>
        <taxon>Fungi</taxon>
        <taxon>Dikarya</taxon>
        <taxon>Ascomycota</taxon>
        <taxon>Pezizomycotina</taxon>
        <taxon>Sordariomycetes</taxon>
        <taxon>Hypocreomycetidae</taxon>
        <taxon>Hypocreales</taxon>
        <taxon>Bionectriaceae</taxon>
        <taxon>Clonostachys</taxon>
    </lineage>
</organism>
<evidence type="ECO:0000313" key="3">
    <source>
        <dbReference type="Proteomes" id="UP000754883"/>
    </source>
</evidence>